<proteinExistence type="inferred from homology"/>
<dbReference type="GO" id="GO:0005886">
    <property type="term" value="C:plasma membrane"/>
    <property type="evidence" value="ECO:0007669"/>
    <property type="project" value="UniProtKB-SubCell"/>
</dbReference>
<feature type="transmembrane region" description="Helical" evidence="7">
    <location>
        <begin position="105"/>
        <end position="126"/>
    </location>
</feature>
<keyword evidence="10" id="KW-1185">Reference proteome</keyword>
<comment type="similarity">
    <text evidence="7">Belongs to the binding-protein-dependent transport system permease family.</text>
</comment>
<evidence type="ECO:0000256" key="1">
    <source>
        <dbReference type="ARBA" id="ARBA00004651"/>
    </source>
</evidence>
<evidence type="ECO:0000256" key="7">
    <source>
        <dbReference type="RuleBase" id="RU363032"/>
    </source>
</evidence>
<keyword evidence="2 7" id="KW-0813">Transport</keyword>
<feature type="transmembrane region" description="Helical" evidence="7">
    <location>
        <begin position="12"/>
        <end position="35"/>
    </location>
</feature>
<evidence type="ECO:0000256" key="4">
    <source>
        <dbReference type="ARBA" id="ARBA00022692"/>
    </source>
</evidence>
<dbReference type="PANTHER" id="PTHR30193:SF37">
    <property type="entry name" value="INNER MEMBRANE ABC TRANSPORTER PERMEASE PROTEIN YCJO"/>
    <property type="match status" value="1"/>
</dbReference>
<dbReference type="KEGG" id="bliq:INP51_04740"/>
<evidence type="ECO:0000256" key="5">
    <source>
        <dbReference type="ARBA" id="ARBA00022989"/>
    </source>
</evidence>
<dbReference type="AlphaFoldDB" id="A0A7M2RLP9"/>
<sequence>MNKKRIYPQWFLIIPLTLYIVFFLLPSVLGLLYSFTDWNARSLDKINFVGIQNYKDIFTSNKDYASGIFNTLKFTVISNVIKLIPALFIAIMLQEGLRGKNVYRTILYLPSILPFLIIGLTFKSIFNYNTGLLNTALDFFHLGFMKQKWLSDLDVVWKSIFGVDAWRGIGYVMTIFLAGLNTIPRSYYEAAEIDGANFWQRLRHITLPMLSGSIMINLVFGLTYGLKVFDIIYVLTNGGPGHATEVITTYAYQLYSTGQYGMSTALNSILLIITAVIGVVVVKVMSKKEVQQ</sequence>
<dbReference type="Pfam" id="PF00528">
    <property type="entry name" value="BPD_transp_1"/>
    <property type="match status" value="1"/>
</dbReference>
<name>A0A7M2RLP9_9FIRM</name>
<evidence type="ECO:0000259" key="8">
    <source>
        <dbReference type="PROSITE" id="PS50928"/>
    </source>
</evidence>
<keyword evidence="4 7" id="KW-0812">Transmembrane</keyword>
<dbReference type="InterPro" id="IPR000515">
    <property type="entry name" value="MetI-like"/>
</dbReference>
<feature type="transmembrane region" description="Helical" evidence="7">
    <location>
        <begin position="205"/>
        <end position="226"/>
    </location>
</feature>
<evidence type="ECO:0000313" key="10">
    <source>
        <dbReference type="Proteomes" id="UP000593601"/>
    </source>
</evidence>
<organism evidence="9 10">
    <name type="scientific">Blautia liquoris</name>
    <dbReference type="NCBI Taxonomy" id="2779518"/>
    <lineage>
        <taxon>Bacteria</taxon>
        <taxon>Bacillati</taxon>
        <taxon>Bacillota</taxon>
        <taxon>Clostridia</taxon>
        <taxon>Lachnospirales</taxon>
        <taxon>Lachnospiraceae</taxon>
        <taxon>Blautia</taxon>
    </lineage>
</organism>
<reference evidence="9 10" key="1">
    <citation type="submission" date="2020-10" db="EMBL/GenBank/DDBJ databases">
        <title>Blautia liquoris sp.nov., isolated from the mud in a fermentation cellar used for the production of Chinese strong-flavoured liquor.</title>
        <authorList>
            <person name="Lu L."/>
        </authorList>
    </citation>
    <scope>NUCLEOTIDE SEQUENCE [LARGE SCALE GENOMIC DNA]</scope>
    <source>
        <strain evidence="9 10">LZLJ-3</strain>
    </source>
</reference>
<protein>
    <submittedName>
        <fullName evidence="9">Sugar ABC transporter permease</fullName>
    </submittedName>
</protein>
<accession>A0A7M2RLP9</accession>
<dbReference type="EMBL" id="CP063304">
    <property type="protein sequence ID" value="QOV20260.1"/>
    <property type="molecule type" value="Genomic_DNA"/>
</dbReference>
<keyword evidence="3" id="KW-1003">Cell membrane</keyword>
<keyword evidence="5 7" id="KW-1133">Transmembrane helix</keyword>
<evidence type="ECO:0000256" key="6">
    <source>
        <dbReference type="ARBA" id="ARBA00023136"/>
    </source>
</evidence>
<keyword evidence="6 7" id="KW-0472">Membrane</keyword>
<dbReference type="Gene3D" id="1.10.3720.10">
    <property type="entry name" value="MetI-like"/>
    <property type="match status" value="1"/>
</dbReference>
<feature type="transmembrane region" description="Helical" evidence="7">
    <location>
        <begin position="165"/>
        <end position="184"/>
    </location>
</feature>
<evidence type="ECO:0000256" key="3">
    <source>
        <dbReference type="ARBA" id="ARBA00022475"/>
    </source>
</evidence>
<evidence type="ECO:0000313" key="9">
    <source>
        <dbReference type="EMBL" id="QOV20260.1"/>
    </source>
</evidence>
<comment type="subcellular location">
    <subcellularLocation>
        <location evidence="1 7">Cell membrane</location>
        <topology evidence="1 7">Multi-pass membrane protein</topology>
    </subcellularLocation>
</comment>
<dbReference type="InterPro" id="IPR035906">
    <property type="entry name" value="MetI-like_sf"/>
</dbReference>
<feature type="domain" description="ABC transmembrane type-1" evidence="8">
    <location>
        <begin position="68"/>
        <end position="281"/>
    </location>
</feature>
<dbReference type="PANTHER" id="PTHR30193">
    <property type="entry name" value="ABC TRANSPORTER PERMEASE PROTEIN"/>
    <property type="match status" value="1"/>
</dbReference>
<dbReference type="GO" id="GO:0055085">
    <property type="term" value="P:transmembrane transport"/>
    <property type="evidence" value="ECO:0007669"/>
    <property type="project" value="InterPro"/>
</dbReference>
<feature type="transmembrane region" description="Helical" evidence="7">
    <location>
        <begin position="265"/>
        <end position="285"/>
    </location>
</feature>
<dbReference type="SUPFAM" id="SSF161098">
    <property type="entry name" value="MetI-like"/>
    <property type="match status" value="1"/>
</dbReference>
<feature type="transmembrane region" description="Helical" evidence="7">
    <location>
        <begin position="74"/>
        <end position="93"/>
    </location>
</feature>
<dbReference type="Proteomes" id="UP000593601">
    <property type="component" value="Chromosome"/>
</dbReference>
<gene>
    <name evidence="9" type="ORF">INP51_04740</name>
</gene>
<dbReference type="CDD" id="cd06261">
    <property type="entry name" value="TM_PBP2"/>
    <property type="match status" value="1"/>
</dbReference>
<evidence type="ECO:0000256" key="2">
    <source>
        <dbReference type="ARBA" id="ARBA00022448"/>
    </source>
</evidence>
<dbReference type="InterPro" id="IPR051393">
    <property type="entry name" value="ABC_transporter_permease"/>
</dbReference>
<dbReference type="PROSITE" id="PS50928">
    <property type="entry name" value="ABC_TM1"/>
    <property type="match status" value="1"/>
</dbReference>
<dbReference type="RefSeq" id="WP_193736580.1">
    <property type="nucleotide sequence ID" value="NZ_CP063304.1"/>
</dbReference>